<feature type="repeat" description="WD" evidence="6">
    <location>
        <begin position="219"/>
        <end position="260"/>
    </location>
</feature>
<evidence type="ECO:0000256" key="2">
    <source>
        <dbReference type="ARBA" id="ARBA00022574"/>
    </source>
</evidence>
<keyword evidence="3" id="KW-0677">Repeat</keyword>
<dbReference type="PROSITE" id="PS00678">
    <property type="entry name" value="WD_REPEATS_1"/>
    <property type="match status" value="1"/>
</dbReference>
<dbReference type="Pfam" id="PF00400">
    <property type="entry name" value="WD40"/>
    <property type="match status" value="6"/>
</dbReference>
<keyword evidence="2 6" id="KW-0853">WD repeat</keyword>
<dbReference type="GO" id="GO:0000472">
    <property type="term" value="P:endonucleolytic cleavage to generate mature 5'-end of SSU-rRNA from (SSU-rRNA, 5.8S rRNA, LSU-rRNA)"/>
    <property type="evidence" value="ECO:0007669"/>
    <property type="project" value="TreeGrafter"/>
</dbReference>
<proteinExistence type="predicted"/>
<dbReference type="InterPro" id="IPR015943">
    <property type="entry name" value="WD40/YVTN_repeat-like_dom_sf"/>
</dbReference>
<dbReference type="GO" id="GO:0034511">
    <property type="term" value="F:U3 snoRNA binding"/>
    <property type="evidence" value="ECO:0007669"/>
    <property type="project" value="TreeGrafter"/>
</dbReference>
<dbReference type="InterPro" id="IPR036322">
    <property type="entry name" value="WD40_repeat_dom_sf"/>
</dbReference>
<comment type="function">
    <text evidence="5">Component of the ASTRA complex involved in chromatin remodeling.</text>
</comment>
<dbReference type="Pfam" id="PF08625">
    <property type="entry name" value="Utp13"/>
    <property type="match status" value="1"/>
</dbReference>
<dbReference type="AlphaFoldDB" id="A0AAD9I1P7"/>
<feature type="domain" description="U3 small nucleolar RNA-associated protein 13 C-terminal" evidence="7">
    <location>
        <begin position="531"/>
        <end position="680"/>
    </location>
</feature>
<dbReference type="SUPFAM" id="SSF50978">
    <property type="entry name" value="WD40 repeat-like"/>
    <property type="match status" value="2"/>
</dbReference>
<dbReference type="PROSITE" id="PS50294">
    <property type="entry name" value="WD_REPEATS_REGION"/>
    <property type="match status" value="3"/>
</dbReference>
<reference evidence="8" key="1">
    <citation type="journal article" date="2023" name="Mol. Plant Microbe Interact.">
        <title>Elucidating the Obligate Nature and Biological Capacity of an Invasive Fungal Corn Pathogen.</title>
        <authorList>
            <person name="MacCready J.S."/>
            <person name="Roggenkamp E.M."/>
            <person name="Gdanetz K."/>
            <person name="Chilvers M.I."/>
        </authorList>
    </citation>
    <scope>NUCLEOTIDE SEQUENCE</scope>
    <source>
        <strain evidence="8">PM02</strain>
    </source>
</reference>
<keyword evidence="9" id="KW-1185">Reference proteome</keyword>
<evidence type="ECO:0000259" key="7">
    <source>
        <dbReference type="Pfam" id="PF08625"/>
    </source>
</evidence>
<comment type="subcellular location">
    <subcellularLocation>
        <location evidence="1">Nucleus</location>
        <location evidence="1">Nucleolus</location>
    </subcellularLocation>
</comment>
<dbReference type="PANTHER" id="PTHR19854:SF15">
    <property type="entry name" value="TRANSDUCIN BETA-LIKE PROTEIN 3"/>
    <property type="match status" value="1"/>
</dbReference>
<gene>
    <name evidence="8" type="ORF">P8C59_004151</name>
</gene>
<dbReference type="PROSITE" id="PS50082">
    <property type="entry name" value="WD_REPEATS_2"/>
    <property type="match status" value="4"/>
</dbReference>
<dbReference type="EMBL" id="JAQQPM010000003">
    <property type="protein sequence ID" value="KAK2069589.1"/>
    <property type="molecule type" value="Genomic_DNA"/>
</dbReference>
<dbReference type="CDD" id="cd00200">
    <property type="entry name" value="WD40"/>
    <property type="match status" value="1"/>
</dbReference>
<comment type="caution">
    <text evidence="8">The sequence shown here is derived from an EMBL/GenBank/DDBJ whole genome shotgun (WGS) entry which is preliminary data.</text>
</comment>
<dbReference type="InterPro" id="IPR001680">
    <property type="entry name" value="WD40_rpt"/>
</dbReference>
<dbReference type="PRINTS" id="PR00320">
    <property type="entry name" value="GPROTEINBRPT"/>
</dbReference>
<dbReference type="InterPro" id="IPR019775">
    <property type="entry name" value="WD40_repeat_CS"/>
</dbReference>
<dbReference type="GO" id="GO:0000480">
    <property type="term" value="P:endonucleolytic cleavage in 5'-ETS of tricistronic rRNA transcript (SSU-rRNA, 5.8S rRNA, LSU-rRNA)"/>
    <property type="evidence" value="ECO:0007669"/>
    <property type="project" value="TreeGrafter"/>
</dbReference>
<feature type="repeat" description="WD" evidence="6">
    <location>
        <begin position="329"/>
        <end position="370"/>
    </location>
</feature>
<evidence type="ECO:0000313" key="9">
    <source>
        <dbReference type="Proteomes" id="UP001217918"/>
    </source>
</evidence>
<evidence type="ECO:0000256" key="6">
    <source>
        <dbReference type="PROSITE-ProRule" id="PRU00221"/>
    </source>
</evidence>
<accession>A0AAD9I1P7</accession>
<dbReference type="PANTHER" id="PTHR19854">
    <property type="entry name" value="TRANSDUCIN BETA-LIKE 3"/>
    <property type="match status" value="1"/>
</dbReference>
<dbReference type="GO" id="GO:0032040">
    <property type="term" value="C:small-subunit processome"/>
    <property type="evidence" value="ECO:0007669"/>
    <property type="project" value="InterPro"/>
</dbReference>
<feature type="repeat" description="WD" evidence="6">
    <location>
        <begin position="404"/>
        <end position="426"/>
    </location>
</feature>
<evidence type="ECO:0000256" key="5">
    <source>
        <dbReference type="ARBA" id="ARBA00037338"/>
    </source>
</evidence>
<dbReference type="Proteomes" id="UP001217918">
    <property type="component" value="Unassembled WGS sequence"/>
</dbReference>
<dbReference type="Gene3D" id="2.130.10.10">
    <property type="entry name" value="YVTN repeat-like/Quinoprotein amine dehydrogenase"/>
    <property type="match status" value="3"/>
</dbReference>
<keyword evidence="4" id="KW-0539">Nucleus</keyword>
<name>A0AAD9I1P7_9PEZI</name>
<dbReference type="InterPro" id="IPR013934">
    <property type="entry name" value="Utp13_C"/>
</dbReference>
<evidence type="ECO:0000256" key="4">
    <source>
        <dbReference type="ARBA" id="ARBA00023242"/>
    </source>
</evidence>
<dbReference type="GO" id="GO:0030686">
    <property type="term" value="C:90S preribosome"/>
    <property type="evidence" value="ECO:0007669"/>
    <property type="project" value="TreeGrafter"/>
</dbReference>
<organism evidence="8 9">
    <name type="scientific">Phyllachora maydis</name>
    <dbReference type="NCBI Taxonomy" id="1825666"/>
    <lineage>
        <taxon>Eukaryota</taxon>
        <taxon>Fungi</taxon>
        <taxon>Dikarya</taxon>
        <taxon>Ascomycota</taxon>
        <taxon>Pezizomycotina</taxon>
        <taxon>Sordariomycetes</taxon>
        <taxon>Sordariomycetidae</taxon>
        <taxon>Phyllachorales</taxon>
        <taxon>Phyllachoraceae</taxon>
        <taxon>Phyllachora</taxon>
    </lineage>
</organism>
<protein>
    <recommendedName>
        <fullName evidence="7">U3 small nucleolar RNA-associated protein 13 C-terminal domain-containing protein</fullName>
    </recommendedName>
</protein>
<sequence length="711" mass="77669">MATKLPLKTTFAIEKVIQPWFTGGAVSLDNGARILASTLDEDAVLTDLATGKRLAEIEGDGESITSLTLTPSASHLIICSRSLSMRIYSLKVVADYAAVETALVRTLKPHGTPAVVTAVDQSSTLVATGAADGTVKSSRPVSYKMAKDETFASLELDPYRRISGTHDDVLDLAYLLPDQSMMALATNSEHVRIISLSDKAPHAGTEQRACLFGEDVALLKGHEDMIVSLDVDFSGHWVATGAKDNTARLWRVKAEDNSYTPYCVFTGHAESLGAVALPKMETCDAAQKPFDHPPPFLLTGSKDQTVKKWEIPRQAAGEPGRKPRALFTRKAHEKDINALEVNASGSLFASASQDKTVKIWDVEAGEVQGILKGHRRGVWSVKFAPPNLAQLKGEQGSVSGKGAILTGSTDKTIKLWNLSDYTCTRTFEGHSNSVLRVAWLSVPGDETAARKRLRFVSTGADGLVKVWDANLGETECTLDNHEARIWALAVHPKTNMIVSAGEDSAITFWRDTTAETQAAASEAARKVMEQEQQLENYMHAGSYRDAIVLALQLNHPGRLLRLFTSVINTDTPEADSLCGIKAVDHVLANLSDDQIFLLLLRLRDWNTNARTAPVAQRILWTLAKSYPPTRLSNLAVEGARGQRSLKHVLDGLKAYTERHYKRMEELVDESYLMEHTLREMDFLAPPMLEYEYESAVATGGVTGDDAVMTDA</sequence>
<dbReference type="InterPro" id="IPR020472">
    <property type="entry name" value="WD40_PAC1"/>
</dbReference>
<evidence type="ECO:0000256" key="1">
    <source>
        <dbReference type="ARBA" id="ARBA00004604"/>
    </source>
</evidence>
<evidence type="ECO:0000256" key="3">
    <source>
        <dbReference type="ARBA" id="ARBA00022737"/>
    </source>
</evidence>
<dbReference type="SMART" id="SM00320">
    <property type="entry name" value="WD40"/>
    <property type="match status" value="9"/>
</dbReference>
<feature type="repeat" description="WD" evidence="6">
    <location>
        <begin position="478"/>
        <end position="519"/>
    </location>
</feature>
<evidence type="ECO:0000313" key="8">
    <source>
        <dbReference type="EMBL" id="KAK2069589.1"/>
    </source>
</evidence>